<comment type="similarity">
    <text evidence="8">Belongs to the two pore domain potassium channel (TC 1.A.1.8) family.</text>
</comment>
<keyword evidence="3 8" id="KW-0812">Transmembrane</keyword>
<reference evidence="13" key="1">
    <citation type="submission" date="2015-08" db="UniProtKB">
        <authorList>
            <consortium name="WormBaseParasite"/>
        </authorList>
    </citation>
    <scope>IDENTIFICATION</scope>
</reference>
<evidence type="ECO:0000256" key="2">
    <source>
        <dbReference type="ARBA" id="ARBA00022448"/>
    </source>
</evidence>
<feature type="region of interest" description="Disordered" evidence="9">
    <location>
        <begin position="221"/>
        <end position="255"/>
    </location>
</feature>
<dbReference type="WBParaSite" id="TCONS_00003139.p1">
    <property type="protein sequence ID" value="TCONS_00003139.p1"/>
    <property type="gene ID" value="XLOC_002889"/>
</dbReference>
<dbReference type="PANTHER" id="PTHR11003:SF337">
    <property type="entry name" value="POTASSIUM CHANNEL DOMAIN-CONTAINING PROTEIN"/>
    <property type="match status" value="1"/>
</dbReference>
<evidence type="ECO:0000256" key="1">
    <source>
        <dbReference type="ARBA" id="ARBA00004141"/>
    </source>
</evidence>
<dbReference type="InterPro" id="IPR003280">
    <property type="entry name" value="2pore_dom_K_chnl"/>
</dbReference>
<feature type="transmembrane region" description="Helical" evidence="10">
    <location>
        <begin position="122"/>
        <end position="143"/>
    </location>
</feature>
<feature type="transmembrane region" description="Helical" evidence="10">
    <location>
        <begin position="179"/>
        <end position="194"/>
    </location>
</feature>
<dbReference type="Pfam" id="PF07885">
    <property type="entry name" value="Ion_trans_2"/>
    <property type="match status" value="2"/>
</dbReference>
<feature type="compositionally biased region" description="Basic and acidic residues" evidence="9">
    <location>
        <begin position="465"/>
        <end position="482"/>
    </location>
</feature>
<evidence type="ECO:0000313" key="14">
    <source>
        <dbReference type="WBParaSite" id="TCONS_00003139.p1"/>
    </source>
</evidence>
<keyword evidence="4 10" id="KW-1133">Transmembrane helix</keyword>
<keyword evidence="12" id="KW-1185">Reference proteome</keyword>
<dbReference type="GO" id="GO:0015271">
    <property type="term" value="F:outward rectifier potassium channel activity"/>
    <property type="evidence" value="ECO:0007669"/>
    <property type="project" value="TreeGrafter"/>
</dbReference>
<feature type="domain" description="Potassium channel" evidence="11">
    <location>
        <begin position="120"/>
        <end position="176"/>
    </location>
</feature>
<evidence type="ECO:0000256" key="10">
    <source>
        <dbReference type="SAM" id="Phobius"/>
    </source>
</evidence>
<dbReference type="FunFam" id="1.10.287.70:FF:000265">
    <property type="entry name" value="TWiK family of potassium channels"/>
    <property type="match status" value="1"/>
</dbReference>
<dbReference type="PRINTS" id="PR01333">
    <property type="entry name" value="2POREKCHANEL"/>
</dbReference>
<evidence type="ECO:0000256" key="6">
    <source>
        <dbReference type="ARBA" id="ARBA00023136"/>
    </source>
</evidence>
<dbReference type="GO" id="GO:0030322">
    <property type="term" value="P:stabilization of membrane potential"/>
    <property type="evidence" value="ECO:0007669"/>
    <property type="project" value="TreeGrafter"/>
</dbReference>
<evidence type="ECO:0000256" key="8">
    <source>
        <dbReference type="RuleBase" id="RU003857"/>
    </source>
</evidence>
<organism evidence="13">
    <name type="scientific">Strongyloides stercoralis</name>
    <name type="common">Threadworm</name>
    <dbReference type="NCBI Taxonomy" id="6248"/>
    <lineage>
        <taxon>Eukaryota</taxon>
        <taxon>Metazoa</taxon>
        <taxon>Ecdysozoa</taxon>
        <taxon>Nematoda</taxon>
        <taxon>Chromadorea</taxon>
        <taxon>Rhabditida</taxon>
        <taxon>Tylenchina</taxon>
        <taxon>Panagrolaimomorpha</taxon>
        <taxon>Strongyloidoidea</taxon>
        <taxon>Strongyloididae</taxon>
        <taxon>Strongyloides</taxon>
    </lineage>
</organism>
<dbReference type="WBParaSite" id="SSTP_0000552900.1">
    <property type="protein sequence ID" value="SSTP_0000552900.1"/>
    <property type="gene ID" value="SSTP_0000552900"/>
</dbReference>
<dbReference type="InterPro" id="IPR013099">
    <property type="entry name" value="K_chnl_dom"/>
</dbReference>
<evidence type="ECO:0000256" key="5">
    <source>
        <dbReference type="ARBA" id="ARBA00023065"/>
    </source>
</evidence>
<feature type="transmembrane region" description="Helical" evidence="10">
    <location>
        <begin position="503"/>
        <end position="524"/>
    </location>
</feature>
<evidence type="ECO:0000259" key="11">
    <source>
        <dbReference type="Pfam" id="PF07885"/>
    </source>
</evidence>
<keyword evidence="5 8" id="KW-0406">Ion transport</keyword>
<dbReference type="GO" id="GO:0022841">
    <property type="term" value="F:potassium ion leak channel activity"/>
    <property type="evidence" value="ECO:0007669"/>
    <property type="project" value="TreeGrafter"/>
</dbReference>
<evidence type="ECO:0000313" key="13">
    <source>
        <dbReference type="WBParaSite" id="SSTP_0000552900.1"/>
    </source>
</evidence>
<evidence type="ECO:0000256" key="4">
    <source>
        <dbReference type="ARBA" id="ARBA00022989"/>
    </source>
</evidence>
<dbReference type="STRING" id="6248.A0A0K0E7Q4"/>
<dbReference type="PANTHER" id="PTHR11003">
    <property type="entry name" value="POTASSIUM CHANNEL, SUBFAMILY K"/>
    <property type="match status" value="1"/>
</dbReference>
<feature type="transmembrane region" description="Helical" evidence="10">
    <location>
        <begin position="561"/>
        <end position="583"/>
    </location>
</feature>
<evidence type="ECO:0000256" key="7">
    <source>
        <dbReference type="ARBA" id="ARBA00023303"/>
    </source>
</evidence>
<dbReference type="AlphaFoldDB" id="A0A0K0E7Q4"/>
<feature type="domain" description="Potassium channel" evidence="11">
    <location>
        <begin position="509"/>
        <end position="585"/>
    </location>
</feature>
<dbReference type="SUPFAM" id="SSF81324">
    <property type="entry name" value="Voltage-gated potassium channels"/>
    <property type="match status" value="2"/>
</dbReference>
<proteinExistence type="inferred from homology"/>
<feature type="transmembrane region" description="Helical" evidence="10">
    <location>
        <begin position="21"/>
        <end position="44"/>
    </location>
</feature>
<evidence type="ECO:0000313" key="12">
    <source>
        <dbReference type="Proteomes" id="UP000035681"/>
    </source>
</evidence>
<name>A0A0K0E7Q4_STRER</name>
<feature type="region of interest" description="Disordered" evidence="9">
    <location>
        <begin position="452"/>
        <end position="482"/>
    </location>
</feature>
<keyword evidence="7 8" id="KW-0407">Ion channel</keyword>
<sequence>MRDEFRSFCLNATIILKKASIFFISHVGLCILVASYAVMGAFMFRSIEYPEELKFQGHIRNDTWTVVTELYDFIQNSDVIEEKEVKKKAHELLKKFEIQLVNAVNFEGYDEKDDDITPTYQWTFSGALLFSITVFTTIGYGHICPKTPLGRGMTIIYAMIGIPLMLLCLANIAESLAQIFTFIYFKVCCAYCRWQQRRRRIKRSALSLRYHPNAPINLKRALSGGRSGNSGRYNNLKRNASLKRKGTNQYSLHSDTKSVRSIRSLSKYDRDHFDSKSLPYKKAISRSPNAILSRSTINHKRHHRGHGLIHVDSINSPPIDYVEHGGIRVSNVNIYEKRKRRDIPTSRSNTFKGHSLKGGLPVRYLNHSEDDKATIIEMKSGYDKQKFIKRKHDNSDIEKGGKIPQITVSDNEKEETSCQLTYSDDDEYGDQEHRYVPSGVDLTHEEERYSLGVGSGSHIPLRQSDSLHSRRRDNDSRSYKSERSDDLSIRSFRRNGRKEKMPVSVGIVTVIVFIAGGAILFAVWEDWNLFDGAYYSFITLSTIGFGDIVPGQSLDEGSQEKLIVCAFYLLFGMALIAMCFKLMQQDILDKARWIGKRIGIIVKEDSYESESEFGDSMILEEDDDELSEKIELDKRTVSSESSKRDDDELHLKEYSKIHRQMYR</sequence>
<evidence type="ECO:0000256" key="9">
    <source>
        <dbReference type="SAM" id="MobiDB-lite"/>
    </source>
</evidence>
<accession>A0A0K0E7Q4</accession>
<keyword evidence="2 8" id="KW-0813">Transport</keyword>
<keyword evidence="6 10" id="KW-0472">Membrane</keyword>
<dbReference type="Gene3D" id="1.10.287.70">
    <property type="match status" value="2"/>
</dbReference>
<feature type="transmembrane region" description="Helical" evidence="10">
    <location>
        <begin position="155"/>
        <end position="173"/>
    </location>
</feature>
<comment type="subcellular location">
    <subcellularLocation>
        <location evidence="1">Membrane</location>
        <topology evidence="1">Multi-pass membrane protein</topology>
    </subcellularLocation>
</comment>
<dbReference type="GO" id="GO:0005886">
    <property type="term" value="C:plasma membrane"/>
    <property type="evidence" value="ECO:0007669"/>
    <property type="project" value="TreeGrafter"/>
</dbReference>
<protein>
    <submittedName>
        <fullName evidence="14">Potassium channel domain-containing protein</fullName>
    </submittedName>
    <submittedName>
        <fullName evidence="13">Potassium channel subfamily K member 18</fullName>
    </submittedName>
</protein>
<dbReference type="Proteomes" id="UP000035681">
    <property type="component" value="Unplaced"/>
</dbReference>
<evidence type="ECO:0000256" key="3">
    <source>
        <dbReference type="ARBA" id="ARBA00022692"/>
    </source>
</evidence>